<reference evidence="1 2" key="1">
    <citation type="submission" date="2024-10" db="EMBL/GenBank/DDBJ databases">
        <title>Updated reference genomes for cyclostephanoid diatoms.</title>
        <authorList>
            <person name="Roberts W.R."/>
            <person name="Alverson A.J."/>
        </authorList>
    </citation>
    <scope>NUCLEOTIDE SEQUENCE [LARGE SCALE GENOMIC DNA]</scope>
    <source>
        <strain evidence="1 2">AJA010-31</strain>
    </source>
</reference>
<sequence>MHTITTPQNVMLSPFLVKSHDMATKEKDVDVAFMGLLKAMSGLKTPSVDDHSVFDQVKSVKNKHLSAINSIGLPDIQECVDASFEMNHEAEVQAVNGAKTSGEEKAQSKKITKTKKPLRIRTRIERAIAAKNVSEVVRLFEQAKLNDALSDLPLGRVVTILSFHDLRKSFQALKYLTQRSKDQNNLVDLNVYRRVIEGITHTRDKDGIELCELAEELFHHLKESFPKGTTSVIYQHILVPALVCQLAEYKDLRVKRCAKPMVEYMVEEQFPVLNPELYEAILKEAAYERVGHLYLPYHKLLTELVSRDFPDATYEILQAIKILSEDSLDYTVDVGTLESISATSTKKNPDLNYLVWDLAELFKYQPTEAMFEDAILSLGSTMNDSDAFKALLGMENSGYIPSNAVMRHFALQMSHTHKRLTHARNLLTYNDGDQYRSVSAMNCLLLGFGMRKDLDMTFQVFEDFGYYNDVKADENTFAFLMEALSLNVRDRFSCGEAVDEDVDDVLAIVDTIIGSMDLAGVDKSSKFTYEHIRLLCILNKVEDARMLLENAIADKVAVKPGSIVFIATGYLDRGDVRSAWDVAKLSVSAGCGKTPTYLMHRIRQFEERQTGKQW</sequence>
<evidence type="ECO:0000313" key="1">
    <source>
        <dbReference type="EMBL" id="KAL3778281.1"/>
    </source>
</evidence>
<protein>
    <recommendedName>
        <fullName evidence="3">Pentatricopeptide repeat-containing protein</fullName>
    </recommendedName>
</protein>
<evidence type="ECO:0008006" key="3">
    <source>
        <dbReference type="Google" id="ProtNLM"/>
    </source>
</evidence>
<organism evidence="1 2">
    <name type="scientific">Cyclotella atomus</name>
    <dbReference type="NCBI Taxonomy" id="382360"/>
    <lineage>
        <taxon>Eukaryota</taxon>
        <taxon>Sar</taxon>
        <taxon>Stramenopiles</taxon>
        <taxon>Ochrophyta</taxon>
        <taxon>Bacillariophyta</taxon>
        <taxon>Coscinodiscophyceae</taxon>
        <taxon>Thalassiosirophycidae</taxon>
        <taxon>Stephanodiscales</taxon>
        <taxon>Stephanodiscaceae</taxon>
        <taxon>Cyclotella</taxon>
    </lineage>
</organism>
<dbReference type="Proteomes" id="UP001530400">
    <property type="component" value="Unassembled WGS sequence"/>
</dbReference>
<evidence type="ECO:0000313" key="2">
    <source>
        <dbReference type="Proteomes" id="UP001530400"/>
    </source>
</evidence>
<name>A0ABD3NTV0_9STRA</name>
<comment type="caution">
    <text evidence="1">The sequence shown here is derived from an EMBL/GenBank/DDBJ whole genome shotgun (WGS) entry which is preliminary data.</text>
</comment>
<keyword evidence="2" id="KW-1185">Reference proteome</keyword>
<dbReference type="AlphaFoldDB" id="A0ABD3NTV0"/>
<accession>A0ABD3NTV0</accession>
<dbReference type="EMBL" id="JALLPJ020000994">
    <property type="protein sequence ID" value="KAL3778281.1"/>
    <property type="molecule type" value="Genomic_DNA"/>
</dbReference>
<gene>
    <name evidence="1" type="ORF">ACHAWO_006849</name>
</gene>
<proteinExistence type="predicted"/>